<comment type="cofactor">
    <cofactor evidence="9">
        <name>[4Fe-4S] cluster</name>
        <dbReference type="ChEBI" id="CHEBI:49883"/>
    </cofactor>
    <text evidence="9">Binds 2 [4Fe-4S] clusters. One cluster is coordinated with 3 cysteines and an exchangeable S-adenosyl-L-methionine.</text>
</comment>
<dbReference type="InterPro" id="IPR001989">
    <property type="entry name" value="Radical_activat_CS"/>
</dbReference>
<feature type="binding site" evidence="9">
    <location>
        <position position="65"/>
    </location>
    <ligand>
        <name>[4Fe-4S] cluster</name>
        <dbReference type="ChEBI" id="CHEBI:49883"/>
        <label>2</label>
    </ligand>
</feature>
<comment type="caution">
    <text evidence="12">The sequence shown here is derived from an EMBL/GenBank/DDBJ whole genome shotgun (WGS) entry which is preliminary data.</text>
</comment>
<evidence type="ECO:0000256" key="7">
    <source>
        <dbReference type="ARBA" id="ARBA00023014"/>
    </source>
</evidence>
<evidence type="ECO:0000256" key="6">
    <source>
        <dbReference type="ARBA" id="ARBA00023004"/>
    </source>
</evidence>
<keyword evidence="6 9" id="KW-0408">Iron</keyword>
<organism evidence="12 13">
    <name type="scientific">Anaerococcus tetradius</name>
    <dbReference type="NCBI Taxonomy" id="33036"/>
    <lineage>
        <taxon>Bacteria</taxon>
        <taxon>Bacillati</taxon>
        <taxon>Bacillota</taxon>
        <taxon>Tissierellia</taxon>
        <taxon>Tissierellales</taxon>
        <taxon>Peptoniphilaceae</taxon>
        <taxon>Anaerococcus</taxon>
    </lineage>
</organism>
<feature type="binding site" evidence="9">
    <location>
        <position position="145"/>
    </location>
    <ligand>
        <name>S-adenosyl-L-methionine</name>
        <dbReference type="ChEBI" id="CHEBI:59789"/>
    </ligand>
</feature>
<evidence type="ECO:0000256" key="2">
    <source>
        <dbReference type="ARBA" id="ARBA00022485"/>
    </source>
</evidence>
<feature type="binding site" evidence="9">
    <location>
        <begin position="45"/>
        <end position="47"/>
    </location>
    <ligand>
        <name>S-adenosyl-L-methionine</name>
        <dbReference type="ChEBI" id="CHEBI:59789"/>
    </ligand>
</feature>
<feature type="domain" description="4Fe-4S ferredoxin-type" evidence="10">
    <location>
        <begin position="87"/>
        <end position="115"/>
    </location>
</feature>
<proteinExistence type="inferred from homology"/>
<dbReference type="GO" id="GO:0046872">
    <property type="term" value="F:metal ion binding"/>
    <property type="evidence" value="ECO:0007669"/>
    <property type="project" value="UniProtKB-KW"/>
</dbReference>
<dbReference type="SUPFAM" id="SSF54862">
    <property type="entry name" value="4Fe-4S ferredoxins"/>
    <property type="match status" value="1"/>
</dbReference>
<keyword evidence="7 9" id="KW-0411">Iron-sulfur</keyword>
<protein>
    <recommendedName>
        <fullName evidence="9">Choline trimethylamine-lyase activating enzyme</fullName>
        <ecNumber evidence="9">1.97.1.-</ecNumber>
    </recommendedName>
    <alternativeName>
        <fullName evidence="9">Choline utilization protein D</fullName>
    </alternativeName>
    <alternativeName>
        <fullName evidence="9">GRE activase CutD</fullName>
    </alternativeName>
    <alternativeName>
        <fullName evidence="9">Glycyl-radical enzyme activating enzyme CutD</fullName>
        <shortName evidence="9">GRE activating enzyme CutD</shortName>
    </alternativeName>
</protein>
<keyword evidence="5 9" id="KW-0560">Oxidoreductase</keyword>
<dbReference type="PROSITE" id="PS01087">
    <property type="entry name" value="RADICAL_ACTIVATING"/>
    <property type="match status" value="1"/>
</dbReference>
<evidence type="ECO:0000313" key="12">
    <source>
        <dbReference type="EMBL" id="KWZ76719.1"/>
    </source>
</evidence>
<reference evidence="13" key="1">
    <citation type="submission" date="2016-01" db="EMBL/GenBank/DDBJ databases">
        <authorList>
            <person name="Mitreva M."/>
            <person name="Pepin K.H."/>
            <person name="Mihindukulasuriya K.A."/>
            <person name="Fulton R."/>
            <person name="Fronick C."/>
            <person name="O'Laughlin M."/>
            <person name="Miner T."/>
            <person name="Herter B."/>
            <person name="Rosa B.A."/>
            <person name="Cordes M."/>
            <person name="Tomlinson C."/>
            <person name="Wollam A."/>
            <person name="Palsikar V.B."/>
            <person name="Mardis E.R."/>
            <person name="Wilson R.K."/>
        </authorList>
    </citation>
    <scope>NUCLEOTIDE SEQUENCE [LARGE SCALE GENOMIC DNA]</scope>
    <source>
        <strain evidence="13">MJR8151</strain>
    </source>
</reference>
<dbReference type="SFLD" id="SFLDS00029">
    <property type="entry name" value="Radical_SAM"/>
    <property type="match status" value="1"/>
</dbReference>
<dbReference type="InterPro" id="IPR034457">
    <property type="entry name" value="Organic_radical-activating"/>
</dbReference>
<comment type="catalytic activity">
    <reaction evidence="8 9">
        <text>glycyl-[protein] + reduced [flavodoxin] + S-adenosyl-L-methionine = glycin-2-yl radical-[protein] + semiquinone [flavodoxin] + 5'-deoxyadenosine + L-methionine + H(+)</text>
        <dbReference type="Rhea" id="RHEA:61976"/>
        <dbReference type="Rhea" id="RHEA-COMP:10622"/>
        <dbReference type="Rhea" id="RHEA-COMP:14480"/>
        <dbReference type="Rhea" id="RHEA-COMP:15993"/>
        <dbReference type="Rhea" id="RHEA-COMP:15994"/>
        <dbReference type="ChEBI" id="CHEBI:15378"/>
        <dbReference type="ChEBI" id="CHEBI:17319"/>
        <dbReference type="ChEBI" id="CHEBI:29947"/>
        <dbReference type="ChEBI" id="CHEBI:32722"/>
        <dbReference type="ChEBI" id="CHEBI:57618"/>
        <dbReference type="ChEBI" id="CHEBI:57844"/>
        <dbReference type="ChEBI" id="CHEBI:59789"/>
        <dbReference type="ChEBI" id="CHEBI:140311"/>
    </reaction>
</comment>
<comment type="pathway">
    <text evidence="9">Amine and polyamine metabolism; choline degradation.</text>
</comment>
<dbReference type="SFLD" id="SFLDG01066">
    <property type="entry name" value="organic_radical-activating_enz"/>
    <property type="match status" value="1"/>
</dbReference>
<dbReference type="GO" id="GO:0051539">
    <property type="term" value="F:4 iron, 4 sulfur cluster binding"/>
    <property type="evidence" value="ECO:0007669"/>
    <property type="project" value="UniProtKB-UniRule"/>
</dbReference>
<feature type="binding site" evidence="9">
    <location>
        <position position="46"/>
    </location>
    <ligand>
        <name>[4Fe-4S] cluster</name>
        <dbReference type="ChEBI" id="CHEBI:49883"/>
        <label>1</label>
        <note>4Fe-4S-S-AdoMet</note>
    </ligand>
</feature>
<dbReference type="SUPFAM" id="SSF102114">
    <property type="entry name" value="Radical SAM enzymes"/>
    <property type="match status" value="1"/>
</dbReference>
<evidence type="ECO:0000256" key="3">
    <source>
        <dbReference type="ARBA" id="ARBA00022691"/>
    </source>
</evidence>
<dbReference type="InterPro" id="IPR012839">
    <property type="entry name" value="Organic_radical_activase"/>
</dbReference>
<dbReference type="STRING" id="33036.HMPREF3200_01672"/>
<dbReference type="GO" id="GO:0042426">
    <property type="term" value="P:choline catabolic process"/>
    <property type="evidence" value="ECO:0007669"/>
    <property type="project" value="UniProtKB-UniRule"/>
</dbReference>
<dbReference type="EMBL" id="LRPM01000071">
    <property type="protein sequence ID" value="KWZ76719.1"/>
    <property type="molecule type" value="Genomic_DNA"/>
</dbReference>
<feature type="binding site" evidence="9">
    <location>
        <position position="105"/>
    </location>
    <ligand>
        <name>[4Fe-4S] cluster</name>
        <dbReference type="ChEBI" id="CHEBI:49883"/>
        <label>2</label>
    </ligand>
</feature>
<feature type="domain" description="Radical SAM core" evidence="11">
    <location>
        <begin position="25"/>
        <end position="309"/>
    </location>
</feature>
<dbReference type="PIRSF" id="PIRSF000371">
    <property type="entry name" value="PFL_act_enz"/>
    <property type="match status" value="1"/>
</dbReference>
<feature type="binding site" evidence="9">
    <location>
        <position position="39"/>
    </location>
    <ligand>
        <name>[4Fe-4S] cluster</name>
        <dbReference type="ChEBI" id="CHEBI:49883"/>
        <label>1</label>
        <note>4Fe-4S-S-AdoMet</note>
    </ligand>
</feature>
<dbReference type="PROSITE" id="PS00198">
    <property type="entry name" value="4FE4S_FER_1"/>
    <property type="match status" value="1"/>
</dbReference>
<dbReference type="PROSITE" id="PS51379">
    <property type="entry name" value="4FE4S_FER_2"/>
    <property type="match status" value="2"/>
</dbReference>
<feature type="binding site" evidence="9">
    <location>
        <begin position="194"/>
        <end position="196"/>
    </location>
    <ligand>
        <name>S-adenosyl-L-methionine</name>
        <dbReference type="ChEBI" id="CHEBI:59789"/>
    </ligand>
</feature>
<name>A0A133KB19_9FIRM</name>
<dbReference type="InterPro" id="IPR017900">
    <property type="entry name" value="4Fe4S_Fe_S_CS"/>
</dbReference>
<dbReference type="PATRIC" id="fig|33036.3.peg.1655"/>
<feature type="binding site" evidence="9">
    <location>
        <position position="68"/>
    </location>
    <ligand>
        <name>[4Fe-4S] cluster</name>
        <dbReference type="ChEBI" id="CHEBI:49883"/>
        <label>2</label>
    </ligand>
</feature>
<sequence>MDVDSKKEGIERTARIFNTQKYNVHDGPGVRTLIFFKGCPLRCKWCSNPEGLKSEYQVMLKKNACINCGQCVNVCPKKIHYMENGIHKVHRDITCIGCRRCEKNCLQKAIEIVGEDKTITELMDVVKEDKDFYMMSGGGLTVGGGECTAQAESLKSLLEASHMDGINTAIETCGYTPRKSLDLIKDHVDLFLFDIKQMDPVKHKYWTGVNNERILSNLRYLLENGKKVRVRMPILKGVNDSHEEIKAVVDFLEDFKCFKNFDGIDLLPYHRYGVGKYVQLDMDYPMDSEMEGEFALSNEQLDEIQKWIDEKKIEVNLVRH</sequence>
<dbReference type="InterPro" id="IPR007197">
    <property type="entry name" value="rSAM"/>
</dbReference>
<dbReference type="InterPro" id="IPR017896">
    <property type="entry name" value="4Fe4S_Fe-S-bd"/>
</dbReference>
<keyword evidence="4 9" id="KW-0479">Metal-binding</keyword>
<keyword evidence="13" id="KW-1185">Reference proteome</keyword>
<dbReference type="Gene3D" id="3.30.70.20">
    <property type="match status" value="1"/>
</dbReference>
<evidence type="ECO:0000256" key="5">
    <source>
        <dbReference type="ARBA" id="ARBA00023002"/>
    </source>
</evidence>
<dbReference type="SFLD" id="SFLDG01118">
    <property type="entry name" value="activating_enzymes__group_2"/>
    <property type="match status" value="1"/>
</dbReference>
<dbReference type="InterPro" id="IPR058240">
    <property type="entry name" value="rSAM_sf"/>
</dbReference>
<comment type="function">
    <text evidence="9">Catalyzes activation of the choline trimethylamine-lyase CutC under anaerobic conditions by generation of an organic free radical on a glycine residue, via an homolytic cleavage of S-adenosyl-L-methionine (SAM).</text>
</comment>
<keyword evidence="2 9" id="KW-0004">4Fe-4S</keyword>
<gene>
    <name evidence="9" type="primary">cutD</name>
    <name evidence="12" type="ORF">HMPREF3200_01672</name>
</gene>
<dbReference type="HAMAP" id="MF_02059">
    <property type="entry name" value="Activ_enz_CutD"/>
    <property type="match status" value="1"/>
</dbReference>
<keyword evidence="9" id="KW-0677">Repeat</keyword>
<dbReference type="OrthoDB" id="9804603at2"/>
<feature type="domain" description="4Fe-4S ferredoxin-type" evidence="10">
    <location>
        <begin position="56"/>
        <end position="85"/>
    </location>
</feature>
<evidence type="ECO:0000256" key="1">
    <source>
        <dbReference type="ARBA" id="ARBA00009777"/>
    </source>
</evidence>
<evidence type="ECO:0000256" key="9">
    <source>
        <dbReference type="HAMAP-Rule" id="MF_02059"/>
    </source>
</evidence>
<evidence type="ECO:0000259" key="10">
    <source>
        <dbReference type="PROSITE" id="PS51379"/>
    </source>
</evidence>
<evidence type="ECO:0000256" key="8">
    <source>
        <dbReference type="ARBA" id="ARBA00047365"/>
    </source>
</evidence>
<dbReference type="NCBIfam" id="TIGR02494">
    <property type="entry name" value="PFLE_PFLC"/>
    <property type="match status" value="1"/>
</dbReference>
<dbReference type="NCBIfam" id="TIGR04395">
    <property type="entry name" value="cutC_activ_rSAM"/>
    <property type="match status" value="1"/>
</dbReference>
<dbReference type="InterPro" id="IPR040074">
    <property type="entry name" value="BssD/PflA/YjjW"/>
</dbReference>
<dbReference type="PANTHER" id="PTHR30352:SF4">
    <property type="entry name" value="PYRUVATE FORMATE-LYASE 2-ACTIVATING ENZYME"/>
    <property type="match status" value="1"/>
</dbReference>
<evidence type="ECO:0000313" key="13">
    <source>
        <dbReference type="Proteomes" id="UP000070383"/>
    </source>
</evidence>
<evidence type="ECO:0000256" key="4">
    <source>
        <dbReference type="ARBA" id="ARBA00022723"/>
    </source>
</evidence>
<dbReference type="GO" id="GO:0016491">
    <property type="term" value="F:oxidoreductase activity"/>
    <property type="evidence" value="ECO:0007669"/>
    <property type="project" value="UniProtKB-UniRule"/>
</dbReference>
<feature type="binding site" evidence="9">
    <location>
        <position position="71"/>
    </location>
    <ligand>
        <name>[4Fe-4S] cluster</name>
        <dbReference type="ChEBI" id="CHEBI:49883"/>
        <label>2</label>
    </ligand>
</feature>
<feature type="binding site" evidence="9">
    <location>
        <position position="43"/>
    </location>
    <ligand>
        <name>[4Fe-4S] cluster</name>
        <dbReference type="ChEBI" id="CHEBI:49883"/>
        <label>1</label>
        <note>4Fe-4S-S-AdoMet</note>
    </ligand>
</feature>
<dbReference type="Pfam" id="PF00037">
    <property type="entry name" value="Fer4"/>
    <property type="match status" value="1"/>
</dbReference>
<dbReference type="Proteomes" id="UP000070383">
    <property type="component" value="Unassembled WGS sequence"/>
</dbReference>
<dbReference type="Pfam" id="PF04055">
    <property type="entry name" value="Radical_SAM"/>
    <property type="match status" value="1"/>
</dbReference>
<dbReference type="AlphaFoldDB" id="A0A133KB19"/>
<evidence type="ECO:0000259" key="11">
    <source>
        <dbReference type="PROSITE" id="PS51918"/>
    </source>
</evidence>
<comment type="similarity">
    <text evidence="1 9">Belongs to the organic radical-activating enzymes family.</text>
</comment>
<dbReference type="EC" id="1.97.1.-" evidence="9"/>
<dbReference type="UniPathway" id="UPA01069"/>
<accession>A0A133KB19</accession>
<dbReference type="Gene3D" id="3.80.30.10">
    <property type="entry name" value="pyruvate-formate lyase- activating enzyme"/>
    <property type="match status" value="1"/>
</dbReference>
<dbReference type="RefSeq" id="WP_004837437.1">
    <property type="nucleotide sequence ID" value="NZ_CAMPNK010000003.1"/>
</dbReference>
<dbReference type="PROSITE" id="PS51918">
    <property type="entry name" value="RADICAL_SAM"/>
    <property type="match status" value="1"/>
</dbReference>
<feature type="binding site" evidence="9">
    <location>
        <position position="270"/>
    </location>
    <ligand>
        <name>S-adenosyl-L-methionine</name>
        <dbReference type="ChEBI" id="CHEBI:59789"/>
    </ligand>
</feature>
<dbReference type="PANTHER" id="PTHR30352">
    <property type="entry name" value="PYRUVATE FORMATE-LYASE-ACTIVATING ENZYME"/>
    <property type="match status" value="1"/>
</dbReference>
<dbReference type="InterPro" id="IPR030905">
    <property type="entry name" value="CutC_activ_rSAM"/>
</dbReference>
<keyword evidence="3 9" id="KW-0949">S-adenosyl-L-methionine</keyword>